<accession>A0ABR2YZU6</accession>
<dbReference type="EMBL" id="JALJOT010000003">
    <property type="protein sequence ID" value="KAK9916915.1"/>
    <property type="molecule type" value="Genomic_DNA"/>
</dbReference>
<gene>
    <name evidence="2" type="ORF">WJX75_008728</name>
</gene>
<name>A0ABR2YZU6_9CHLO</name>
<organism evidence="2 3">
    <name type="scientific">Coccomyxa subellipsoidea</name>
    <dbReference type="NCBI Taxonomy" id="248742"/>
    <lineage>
        <taxon>Eukaryota</taxon>
        <taxon>Viridiplantae</taxon>
        <taxon>Chlorophyta</taxon>
        <taxon>core chlorophytes</taxon>
        <taxon>Trebouxiophyceae</taxon>
        <taxon>Trebouxiophyceae incertae sedis</taxon>
        <taxon>Coccomyxaceae</taxon>
        <taxon>Coccomyxa</taxon>
    </lineage>
</organism>
<dbReference type="Proteomes" id="UP001491310">
    <property type="component" value="Unassembled WGS sequence"/>
</dbReference>
<comment type="caution">
    <text evidence="2">The sequence shown here is derived from an EMBL/GenBank/DDBJ whole genome shotgun (WGS) entry which is preliminary data.</text>
</comment>
<protein>
    <recommendedName>
        <fullName evidence="1">UGP3-like C-terminal hexapeptide repeats domain-containing protein</fullName>
    </recommendedName>
</protein>
<dbReference type="Gene3D" id="3.90.550.10">
    <property type="entry name" value="Spore Coat Polysaccharide Biosynthesis Protein SpsA, Chain A"/>
    <property type="match status" value="1"/>
</dbReference>
<dbReference type="PANTHER" id="PTHR11952:SF14">
    <property type="entry name" value="UTP--GLUCOSE-1-PHOSPHATE URIDYLYLTRANSFERASE 3, CHLOROPLASTIC"/>
    <property type="match status" value="1"/>
</dbReference>
<feature type="domain" description="UGP3-like C-terminal hexapeptide repeats" evidence="1">
    <location>
        <begin position="593"/>
        <end position="634"/>
    </location>
</feature>
<dbReference type="Pfam" id="PF25441">
    <property type="entry name" value="Hexapep_UGP3_C"/>
    <property type="match status" value="2"/>
</dbReference>
<sequence>MSSQLVREVAYLQDLVETLRKALTAQAKVDQLLQNERVVKFCTSCCPGHRFTKALCGLDAPSTYLLLCLVAIGQEQIVASPGDGQGVNEALQVLCTNLHHVDSFYDSIGGLAGYQLKCLETLASSAQTSEESAEKIAAEPKFYMPQGLNIAGNQNRRAAAAAAATGLEALPYMAEILPLGGAGDRLGLQCNVTGESVPTAMLPYCGRSLLSGIVRDLQAREYLYYKVFGTQETTPVAIMTSAAKGNHQRVQTLLAENNWFGRGKESFRLFEQPMVPVVSAEDGSWLLPEPLRPLMKPGGHGAIWKLMLDEGVFTWLSNRRREAAIVRQISNPLAGTDATLLALSGAGYADSKCFGFASCERRAGAAEGVNVLMERRLKRADGEGYEYAYNVTNVEYTEFGRLGVSDECLDGSQYSRYPANTNVLYIGLKAVEAAVKAGVKSGGGAALPGMIFNQGKKVTYMDAVSGEEKSTYAGRLECTMQNVVDSLAQRFNEPMPASLHGSLNTFVVYNRRRCVTSSAKRRRKPGSTMVSQTPDGSFLDLMRNAADLLTRCGLSHVPEVGSVEQYLEKGPSFIFLYHPALGPLWDIIAQKVRGGALKHGSELVLEVADAALLDVRVEGSLLVHADCVTGSMESLHSAGAQGRGHAADIHVSHPDGRQTLYSAEQLAQSDGSAHVQLHLAAALGKSSGEPQGPSASSVVPFTRASSPESQRLVFSDRCGRVRLTGVVVRNKGIDWASPDNCYWQHKVTRKEASRIVLHGQSEFEASHVVLEGDQTFEVPDGYKMVVSAAPAGGLRRALFPLHKRRPSWQWDYQMDAHGCVKLSILETARPPTYAPAFLGPPAEAPFVYVI</sequence>
<dbReference type="InterPro" id="IPR029044">
    <property type="entry name" value="Nucleotide-diphossugar_trans"/>
</dbReference>
<dbReference type="InterPro" id="IPR039741">
    <property type="entry name" value="UDP-sugar_pyrophosphorylase"/>
</dbReference>
<feature type="domain" description="UGP3-like C-terminal hexapeptide repeats" evidence="1">
    <location>
        <begin position="697"/>
        <end position="823"/>
    </location>
</feature>
<evidence type="ECO:0000259" key="1">
    <source>
        <dbReference type="Pfam" id="PF25441"/>
    </source>
</evidence>
<proteinExistence type="predicted"/>
<reference evidence="2 3" key="1">
    <citation type="journal article" date="2024" name="Nat. Commun.">
        <title>Phylogenomics reveals the evolutionary origins of lichenization in chlorophyte algae.</title>
        <authorList>
            <person name="Puginier C."/>
            <person name="Libourel C."/>
            <person name="Otte J."/>
            <person name="Skaloud P."/>
            <person name="Haon M."/>
            <person name="Grisel S."/>
            <person name="Petersen M."/>
            <person name="Berrin J.G."/>
            <person name="Delaux P.M."/>
            <person name="Dal Grande F."/>
            <person name="Keller J."/>
        </authorList>
    </citation>
    <scope>NUCLEOTIDE SEQUENCE [LARGE SCALE GENOMIC DNA]</scope>
    <source>
        <strain evidence="2 3">SAG 216-7</strain>
    </source>
</reference>
<evidence type="ECO:0000313" key="2">
    <source>
        <dbReference type="EMBL" id="KAK9916915.1"/>
    </source>
</evidence>
<dbReference type="InterPro" id="IPR057388">
    <property type="entry name" value="Hexapep_UGP3_C"/>
</dbReference>
<dbReference type="PANTHER" id="PTHR11952">
    <property type="entry name" value="UDP- GLUCOSE PYROPHOSPHORYLASE"/>
    <property type="match status" value="1"/>
</dbReference>
<dbReference type="SUPFAM" id="SSF53448">
    <property type="entry name" value="Nucleotide-diphospho-sugar transferases"/>
    <property type="match status" value="1"/>
</dbReference>
<evidence type="ECO:0000313" key="3">
    <source>
        <dbReference type="Proteomes" id="UP001491310"/>
    </source>
</evidence>
<keyword evidence="3" id="KW-1185">Reference proteome</keyword>